<evidence type="ECO:0000313" key="2">
    <source>
        <dbReference type="Proteomes" id="UP001549097"/>
    </source>
</evidence>
<dbReference type="InterPro" id="IPR025459">
    <property type="entry name" value="DUF4279"/>
</dbReference>
<accession>A0ABV2LHY1</accession>
<dbReference type="RefSeq" id="WP_198767474.1">
    <property type="nucleotide sequence ID" value="NZ_JAEACF010000001.1"/>
</dbReference>
<reference evidence="1 2" key="1">
    <citation type="submission" date="2024-06" db="EMBL/GenBank/DDBJ databases">
        <title>Genomic Encyclopedia of Type Strains, Phase IV (KMG-IV): sequencing the most valuable type-strain genomes for metagenomic binning, comparative biology and taxonomic classification.</title>
        <authorList>
            <person name="Goeker M."/>
        </authorList>
    </citation>
    <scope>NUCLEOTIDE SEQUENCE [LARGE SCALE GENOMIC DNA]</scope>
    <source>
        <strain evidence="1 2">DSM 100124</strain>
    </source>
</reference>
<protein>
    <recommendedName>
        <fullName evidence="3">DUF4279 domain-containing protein</fullName>
    </recommendedName>
</protein>
<organism evidence="1 2">
    <name type="scientific">Fictibacillus halophilus</name>
    <dbReference type="NCBI Taxonomy" id="1610490"/>
    <lineage>
        <taxon>Bacteria</taxon>
        <taxon>Bacillati</taxon>
        <taxon>Bacillota</taxon>
        <taxon>Bacilli</taxon>
        <taxon>Bacillales</taxon>
        <taxon>Fictibacillaceae</taxon>
        <taxon>Fictibacillus</taxon>
    </lineage>
</organism>
<dbReference type="Proteomes" id="UP001549097">
    <property type="component" value="Unassembled WGS sequence"/>
</dbReference>
<name>A0ABV2LHY1_9BACL</name>
<evidence type="ECO:0000313" key="1">
    <source>
        <dbReference type="EMBL" id="MET3728202.1"/>
    </source>
</evidence>
<sequence length="132" mass="15233">MIETQVKVYFTLYGDEFPINEVTRRLKITPTESYKKGDIISANSSLCRKETSWDYGTDYQYSLDVNEQLQQVRDQFRDKASIINQLQAEFGLVSKIYIVIRMENGQAPALYLEKDIITFASNIGAEIEVDFV</sequence>
<proteinExistence type="predicted"/>
<dbReference type="EMBL" id="JBEPMP010000001">
    <property type="protein sequence ID" value="MET3728202.1"/>
    <property type="molecule type" value="Genomic_DNA"/>
</dbReference>
<gene>
    <name evidence="1" type="ORF">ABID52_001783</name>
</gene>
<keyword evidence="2" id="KW-1185">Reference proteome</keyword>
<comment type="caution">
    <text evidence="1">The sequence shown here is derived from an EMBL/GenBank/DDBJ whole genome shotgun (WGS) entry which is preliminary data.</text>
</comment>
<evidence type="ECO:0008006" key="3">
    <source>
        <dbReference type="Google" id="ProtNLM"/>
    </source>
</evidence>
<dbReference type="Pfam" id="PF14106">
    <property type="entry name" value="DUF4279"/>
    <property type="match status" value="1"/>
</dbReference>